<feature type="transmembrane region" description="Helical" evidence="2">
    <location>
        <begin position="47"/>
        <end position="67"/>
    </location>
</feature>
<sequence length="119" mass="12653">MSDGTSNAASSGPERDGQGGETVASDVDLHDVVDRADVRRAPRYSRFLLVGVVAGLVIGLVVSLIFLQTPEAEAMMKPGVYVTVMTAFIVTFTTLVAGLLAVLADRRSLSRFQRGRAGR</sequence>
<dbReference type="RefSeq" id="WP_344103188.1">
    <property type="nucleotide sequence ID" value="NZ_BAAANL010000004.1"/>
</dbReference>
<name>A0ABN2NF80_9MICO</name>
<dbReference type="Proteomes" id="UP001501094">
    <property type="component" value="Unassembled WGS sequence"/>
</dbReference>
<keyword evidence="4" id="KW-1185">Reference proteome</keyword>
<feature type="transmembrane region" description="Helical" evidence="2">
    <location>
        <begin position="79"/>
        <end position="104"/>
    </location>
</feature>
<protein>
    <submittedName>
        <fullName evidence="3">Uncharacterized protein</fullName>
    </submittedName>
</protein>
<organism evidence="3 4">
    <name type="scientific">Myceligenerans crystallogenes</name>
    <dbReference type="NCBI Taxonomy" id="316335"/>
    <lineage>
        <taxon>Bacteria</taxon>
        <taxon>Bacillati</taxon>
        <taxon>Actinomycetota</taxon>
        <taxon>Actinomycetes</taxon>
        <taxon>Micrococcales</taxon>
        <taxon>Promicromonosporaceae</taxon>
        <taxon>Myceligenerans</taxon>
    </lineage>
</organism>
<evidence type="ECO:0000313" key="3">
    <source>
        <dbReference type="EMBL" id="GAA1865650.1"/>
    </source>
</evidence>
<keyword evidence="2" id="KW-1133">Transmembrane helix</keyword>
<comment type="caution">
    <text evidence="3">The sequence shown here is derived from an EMBL/GenBank/DDBJ whole genome shotgun (WGS) entry which is preliminary data.</text>
</comment>
<dbReference type="EMBL" id="BAAANL010000004">
    <property type="protein sequence ID" value="GAA1865650.1"/>
    <property type="molecule type" value="Genomic_DNA"/>
</dbReference>
<accession>A0ABN2NF80</accession>
<feature type="compositionally biased region" description="Polar residues" evidence="1">
    <location>
        <begin position="1"/>
        <end position="10"/>
    </location>
</feature>
<gene>
    <name evidence="3" type="ORF">GCM10009751_24730</name>
</gene>
<evidence type="ECO:0000313" key="4">
    <source>
        <dbReference type="Proteomes" id="UP001501094"/>
    </source>
</evidence>
<proteinExistence type="predicted"/>
<reference evidence="3 4" key="1">
    <citation type="journal article" date="2019" name="Int. J. Syst. Evol. Microbiol.">
        <title>The Global Catalogue of Microorganisms (GCM) 10K type strain sequencing project: providing services to taxonomists for standard genome sequencing and annotation.</title>
        <authorList>
            <consortium name="The Broad Institute Genomics Platform"/>
            <consortium name="The Broad Institute Genome Sequencing Center for Infectious Disease"/>
            <person name="Wu L."/>
            <person name="Ma J."/>
        </authorList>
    </citation>
    <scope>NUCLEOTIDE SEQUENCE [LARGE SCALE GENOMIC DNA]</scope>
    <source>
        <strain evidence="3 4">JCM 14326</strain>
    </source>
</reference>
<feature type="region of interest" description="Disordered" evidence="1">
    <location>
        <begin position="1"/>
        <end position="26"/>
    </location>
</feature>
<evidence type="ECO:0000256" key="2">
    <source>
        <dbReference type="SAM" id="Phobius"/>
    </source>
</evidence>
<keyword evidence="2" id="KW-0472">Membrane</keyword>
<evidence type="ECO:0000256" key="1">
    <source>
        <dbReference type="SAM" id="MobiDB-lite"/>
    </source>
</evidence>
<keyword evidence="2" id="KW-0812">Transmembrane</keyword>